<dbReference type="PANTHER" id="PTHR33512">
    <property type="entry name" value="PROTEIN, PUTATIVE (DUF1191)-RELATED"/>
    <property type="match status" value="1"/>
</dbReference>
<name>A0A9R0IKI7_SPIOL</name>
<dbReference type="GO" id="GO:0016020">
    <property type="term" value="C:membrane"/>
    <property type="evidence" value="ECO:0007669"/>
    <property type="project" value="TreeGrafter"/>
</dbReference>
<proteinExistence type="predicted"/>
<evidence type="ECO:0000256" key="2">
    <source>
        <dbReference type="SAM" id="Phobius"/>
    </source>
</evidence>
<protein>
    <recommendedName>
        <fullName evidence="6">Legume lectin domain-containing protein</fullName>
    </recommendedName>
</protein>
<evidence type="ECO:0000313" key="5">
    <source>
        <dbReference type="RefSeq" id="XP_021850757.2"/>
    </source>
</evidence>
<dbReference type="GeneID" id="110790274"/>
<feature type="compositionally biased region" description="Pro residues" evidence="1">
    <location>
        <begin position="224"/>
        <end position="240"/>
    </location>
</feature>
<feature type="chain" id="PRO_5046803818" description="Legume lectin domain-containing protein" evidence="3">
    <location>
        <begin position="17"/>
        <end position="333"/>
    </location>
</feature>
<evidence type="ECO:0000256" key="3">
    <source>
        <dbReference type="SAM" id="SignalP"/>
    </source>
</evidence>
<dbReference type="RefSeq" id="XP_021850757.2">
    <property type="nucleotide sequence ID" value="XM_021995065.2"/>
</dbReference>
<reference evidence="5" key="2">
    <citation type="submission" date="2025-08" db="UniProtKB">
        <authorList>
            <consortium name="RefSeq"/>
        </authorList>
    </citation>
    <scope>IDENTIFICATION</scope>
    <source>
        <tissue evidence="5">Leaf</tissue>
    </source>
</reference>
<evidence type="ECO:0008006" key="6">
    <source>
        <dbReference type="Google" id="ProtNLM"/>
    </source>
</evidence>
<evidence type="ECO:0000313" key="4">
    <source>
        <dbReference type="Proteomes" id="UP000813463"/>
    </source>
</evidence>
<dbReference type="Proteomes" id="UP000813463">
    <property type="component" value="Chromosome 2"/>
</dbReference>
<evidence type="ECO:0000256" key="1">
    <source>
        <dbReference type="SAM" id="MobiDB-lite"/>
    </source>
</evidence>
<dbReference type="KEGG" id="soe:110790274"/>
<feature type="transmembrane region" description="Helical" evidence="2">
    <location>
        <begin position="259"/>
        <end position="287"/>
    </location>
</feature>
<dbReference type="PANTHER" id="PTHR33512:SF7">
    <property type="entry name" value="LEGUME LECTIN DOMAIN-CONTAINING PROTEIN"/>
    <property type="match status" value="1"/>
</dbReference>
<gene>
    <name evidence="5" type="primary">LOC110790274</name>
</gene>
<keyword evidence="4" id="KW-1185">Reference proteome</keyword>
<keyword evidence="2" id="KW-0472">Membrane</keyword>
<keyword evidence="3" id="KW-0732">Signal</keyword>
<dbReference type="AlphaFoldDB" id="A0A9R0IKI7"/>
<organism evidence="4 5">
    <name type="scientific">Spinacia oleracea</name>
    <name type="common">Spinach</name>
    <dbReference type="NCBI Taxonomy" id="3562"/>
    <lineage>
        <taxon>Eukaryota</taxon>
        <taxon>Viridiplantae</taxon>
        <taxon>Streptophyta</taxon>
        <taxon>Embryophyta</taxon>
        <taxon>Tracheophyta</taxon>
        <taxon>Spermatophyta</taxon>
        <taxon>Magnoliopsida</taxon>
        <taxon>eudicotyledons</taxon>
        <taxon>Gunneridae</taxon>
        <taxon>Pentapetalae</taxon>
        <taxon>Caryophyllales</taxon>
        <taxon>Chenopodiaceae</taxon>
        <taxon>Chenopodioideae</taxon>
        <taxon>Anserineae</taxon>
        <taxon>Spinacia</taxon>
    </lineage>
</organism>
<dbReference type="InterPro" id="IPR010605">
    <property type="entry name" value="DUF1191"/>
</dbReference>
<feature type="region of interest" description="Disordered" evidence="1">
    <location>
        <begin position="217"/>
        <end position="246"/>
    </location>
</feature>
<sequence length="333" mass="37148">MIMFLNLSFLSSFALQLNNITHITDNNSTNLDDYLYNYSSKSLPKKPHTGVLYNISLPGNFSGVKVSVMRLRSSTLWGKGVNSTYFEIPPKIYTIPYVKRLEIMYENLGNLSSHYYELPGYTFLTKVIGFAVYDASGSSGEKRSKRLNITLIGEPIKVKFSKGELLLSQGRNNSNVKNNKVKKCVRFDPLNGLVELGDMLRPNVCLSQGVGHFAIAMPKVNDSTPPPPPPSPLPSPPSPLLPSSLGRRDKRKKKIIALWVWWVVGFAAGFVGLMLLVVCIVLGYKIISSRKFKRMERMSEKSESLDTTWIGNSKLPLAPVTRTQAVLENDFAP</sequence>
<dbReference type="Pfam" id="PF06697">
    <property type="entry name" value="DUF1191"/>
    <property type="match status" value="1"/>
</dbReference>
<keyword evidence="2" id="KW-0812">Transmembrane</keyword>
<accession>A0A9R0IKI7</accession>
<keyword evidence="2" id="KW-1133">Transmembrane helix</keyword>
<reference evidence="4" key="1">
    <citation type="journal article" date="2021" name="Nat. Commun.">
        <title>Genomic analyses provide insights into spinach domestication and the genetic basis of agronomic traits.</title>
        <authorList>
            <person name="Cai X."/>
            <person name="Sun X."/>
            <person name="Xu C."/>
            <person name="Sun H."/>
            <person name="Wang X."/>
            <person name="Ge C."/>
            <person name="Zhang Z."/>
            <person name="Wang Q."/>
            <person name="Fei Z."/>
            <person name="Jiao C."/>
            <person name="Wang Q."/>
        </authorList>
    </citation>
    <scope>NUCLEOTIDE SEQUENCE [LARGE SCALE GENOMIC DNA]</scope>
    <source>
        <strain evidence="4">cv. Varoflay</strain>
    </source>
</reference>
<feature type="signal peptide" evidence="3">
    <location>
        <begin position="1"/>
        <end position="16"/>
    </location>
</feature>